<dbReference type="Gene3D" id="1.20.120.890">
    <property type="entry name" value="tRNA(Met) cytidine acetyltransferase, tail domain"/>
    <property type="match status" value="1"/>
</dbReference>
<name>C6CQK6_DICC1</name>
<dbReference type="EMBL" id="CP001655">
    <property type="protein sequence ID" value="ACT07802.1"/>
    <property type="molecule type" value="Genomic_DNA"/>
</dbReference>
<keyword evidence="4 9" id="KW-0819">tRNA processing</keyword>
<dbReference type="Gene3D" id="3.40.50.300">
    <property type="entry name" value="P-loop containing nucleotide triphosphate hydrolases"/>
    <property type="match status" value="1"/>
</dbReference>
<proteinExistence type="inferred from homology"/>
<feature type="binding site" evidence="9">
    <location>
        <position position="324"/>
    </location>
    <ligand>
        <name>ATP</name>
        <dbReference type="ChEBI" id="CHEBI:30616"/>
    </ligand>
</feature>
<keyword evidence="5 9" id="KW-0547">Nucleotide-binding</keyword>
<accession>C6CQK6</accession>
<evidence type="ECO:0000256" key="4">
    <source>
        <dbReference type="ARBA" id="ARBA00022694"/>
    </source>
</evidence>
<dbReference type="Gene3D" id="3.40.630.30">
    <property type="match status" value="1"/>
</dbReference>
<dbReference type="Pfam" id="PF08351">
    <property type="entry name" value="TmcA_N"/>
    <property type="match status" value="1"/>
</dbReference>
<keyword evidence="8 9" id="KW-0012">Acyltransferase</keyword>
<dbReference type="PANTHER" id="PTHR10925">
    <property type="entry name" value="N-ACETYLTRANSFERASE 10"/>
    <property type="match status" value="1"/>
</dbReference>
<keyword evidence="1 9" id="KW-0963">Cytoplasm</keyword>
<dbReference type="InterPro" id="IPR007807">
    <property type="entry name" value="TcmA/NAT10_helicase"/>
</dbReference>
<keyword evidence="2 9" id="KW-0820">tRNA-binding</keyword>
<evidence type="ECO:0000256" key="7">
    <source>
        <dbReference type="ARBA" id="ARBA00022884"/>
    </source>
</evidence>
<feature type="binding site" evidence="9">
    <location>
        <position position="514"/>
    </location>
    <ligand>
        <name>acetyl-CoA</name>
        <dbReference type="ChEBI" id="CHEBI:57288"/>
    </ligand>
</feature>
<dbReference type="HAMAP" id="MF_01886">
    <property type="entry name" value="tRNA_acetyltr_TmcA"/>
    <property type="match status" value="1"/>
</dbReference>
<comment type="subcellular location">
    <subcellularLocation>
        <location evidence="9">Cytoplasm</location>
    </subcellularLocation>
</comment>
<dbReference type="Proteomes" id="UP000002735">
    <property type="component" value="Chromosome"/>
</dbReference>
<evidence type="ECO:0000256" key="6">
    <source>
        <dbReference type="ARBA" id="ARBA00022840"/>
    </source>
</evidence>
<dbReference type="PROSITE" id="PS51186">
    <property type="entry name" value="GNAT"/>
    <property type="match status" value="1"/>
</dbReference>
<dbReference type="GO" id="GO:0002101">
    <property type="term" value="P:tRNA wobble cytosine modification"/>
    <property type="evidence" value="ECO:0007669"/>
    <property type="project" value="UniProtKB-UniRule"/>
</dbReference>
<dbReference type="InterPro" id="IPR033442">
    <property type="entry name" value="TmcA_tRNA_bind"/>
</dbReference>
<dbReference type="InterPro" id="IPR032672">
    <property type="entry name" value="TmcA/NAT10/Kre33"/>
</dbReference>
<protein>
    <recommendedName>
        <fullName evidence="9">tRNA(Met) cytidine acetyltransferase TmcA</fullName>
        <ecNumber evidence="9">2.3.1.193</ecNumber>
    </recommendedName>
</protein>
<comment type="function">
    <text evidence="9">Catalyzes the formation of N(4)-acetylcytidine (ac(4)C) at the wobble position of tRNA(Met), by using acetyl-CoA as an acetyl donor and ATP (or GTP).</text>
</comment>
<comment type="similarity">
    <text evidence="9">Belongs to the TmcA family.</text>
</comment>
<comment type="catalytic activity">
    <reaction evidence="9">
        <text>cytidine(34) in elongator tRNA(Met) + acetyl-CoA + ATP + H2O = N(4)-acetylcytidine(34) in elongator tRNA(Met) + ADP + phosphate + CoA + H(+)</text>
        <dbReference type="Rhea" id="RHEA:43788"/>
        <dbReference type="Rhea" id="RHEA-COMP:10693"/>
        <dbReference type="Rhea" id="RHEA-COMP:10694"/>
        <dbReference type="ChEBI" id="CHEBI:15377"/>
        <dbReference type="ChEBI" id="CHEBI:15378"/>
        <dbReference type="ChEBI" id="CHEBI:30616"/>
        <dbReference type="ChEBI" id="CHEBI:43474"/>
        <dbReference type="ChEBI" id="CHEBI:57287"/>
        <dbReference type="ChEBI" id="CHEBI:57288"/>
        <dbReference type="ChEBI" id="CHEBI:74900"/>
        <dbReference type="ChEBI" id="CHEBI:82748"/>
        <dbReference type="ChEBI" id="CHEBI:456216"/>
        <dbReference type="EC" id="2.3.1.193"/>
    </reaction>
</comment>
<sequence>MDSSFVVSQQYQQRYGIRRLLVLSGQPDWCRAQALRLSGLLPGDWLWVSTSAPENINALPSSRVRSVLGREFLHAVFDAHEGLDAEALAMLAGALRAGSWLLLLAPDWESWPNYPDNDSLRWSEQPEPIATPRFIRHVQRQLLADSRVVLWRRQDIEPIITRPNGRADWLPADGNPTACQYSVVQQLLHTTHAVSVITAPRGRGKSTLAGMLARQCQGGCWVSAPSRAAGEILLRQAGDSATFWAPDALLAFCRQYGKPPVDWLLIDEAASIPAPILQALLPFFRRVVMTTTVQGYEGTGRGFLLKFCAALPDWHVIELTEPLRWAQQDPLENIVDRLMLFDAEKQVPEQLHGSLTIQPERRDDWSDLPARLEGCYGLLCSAHYRTSPLDLRRLMDAPGIHVASAGVGTKIGGVIWLVDEGGLPASLAQDVWAGRRRPRGSLVAQSLAAHGNQWQAPVLRSRRISRIAVLAAHRGEGIGLALVREQQQHARRQQLDFLSVSFGFQPDLWRFWQRCGFQLVRIGSHIEASSGCYSAMALFPLSEEGRALTASAHHELLRDGYWLRRDIPLTLDLPLMEEQMLTADDWRNLAGFALAHRPPEACQGVLSRLVFHSPMPLAALRLWLEQGKSAAECVQQLQLAGKKALVQRWRTETAQALQQLDAAQWQHWYDIIAIAK</sequence>
<dbReference type="GeneID" id="45081037"/>
<evidence type="ECO:0000256" key="9">
    <source>
        <dbReference type="HAMAP-Rule" id="MF_01886"/>
    </source>
</evidence>
<keyword evidence="6 9" id="KW-0067">ATP-binding</keyword>
<dbReference type="Pfam" id="PF17176">
    <property type="entry name" value="tRNA_bind_3"/>
    <property type="match status" value="1"/>
</dbReference>
<keyword evidence="7 9" id="KW-0694">RNA-binding</keyword>
<dbReference type="GO" id="GO:1990883">
    <property type="term" value="F:18S rRNA cytidine N-acetyltransferase activity"/>
    <property type="evidence" value="ECO:0007669"/>
    <property type="project" value="TreeGrafter"/>
</dbReference>
<evidence type="ECO:0000313" key="12">
    <source>
        <dbReference type="Proteomes" id="UP000002735"/>
    </source>
</evidence>
<dbReference type="Gene3D" id="3.40.50.11040">
    <property type="match status" value="1"/>
</dbReference>
<evidence type="ECO:0000313" key="11">
    <source>
        <dbReference type="EMBL" id="ACT07802.1"/>
    </source>
</evidence>
<dbReference type="Pfam" id="PF05127">
    <property type="entry name" value="NAT10_TcmA_helicase"/>
    <property type="match status" value="1"/>
</dbReference>
<dbReference type="STRING" id="561229.Dd1591_2980"/>
<gene>
    <name evidence="9" type="primary">tmcA</name>
    <name evidence="11" type="ordered locus">Dd1591_2980</name>
</gene>
<feature type="binding site" evidence="9">
    <location>
        <begin position="467"/>
        <end position="469"/>
    </location>
    <ligand>
        <name>acetyl-CoA</name>
        <dbReference type="ChEBI" id="CHEBI:57288"/>
    </ligand>
</feature>
<dbReference type="GO" id="GO:0005737">
    <property type="term" value="C:cytoplasm"/>
    <property type="evidence" value="ECO:0007669"/>
    <property type="project" value="UniProtKB-SubCell"/>
</dbReference>
<evidence type="ECO:0000256" key="3">
    <source>
        <dbReference type="ARBA" id="ARBA00022679"/>
    </source>
</evidence>
<dbReference type="CDD" id="cd04301">
    <property type="entry name" value="NAT_SF"/>
    <property type="match status" value="1"/>
</dbReference>
<dbReference type="InterPro" id="IPR000182">
    <property type="entry name" value="GNAT_dom"/>
</dbReference>
<feature type="domain" description="N-acetyltransferase" evidence="10">
    <location>
        <begin position="355"/>
        <end position="539"/>
    </location>
</feature>
<dbReference type="InterPro" id="IPR013562">
    <property type="entry name" value="TmcA/NAT10_N"/>
</dbReference>
<dbReference type="HOGENOM" id="CLU_004652_1_1_6"/>
<evidence type="ECO:0000256" key="5">
    <source>
        <dbReference type="ARBA" id="ARBA00022741"/>
    </source>
</evidence>
<dbReference type="FunFam" id="3.40.50.300:FF:001011">
    <property type="entry name" value="tRNA(Met) cytidine acetyltransferase TmcA"/>
    <property type="match status" value="1"/>
</dbReference>
<comment type="caution">
    <text evidence="9">Lacks conserved residue(s) required for the propagation of feature annotation.</text>
</comment>
<dbReference type="GO" id="GO:0000049">
    <property type="term" value="F:tRNA binding"/>
    <property type="evidence" value="ECO:0007669"/>
    <property type="project" value="UniProtKB-UniRule"/>
</dbReference>
<dbReference type="SUPFAM" id="SSF55729">
    <property type="entry name" value="Acyl-CoA N-acyltransferases (Nat)"/>
    <property type="match status" value="1"/>
</dbReference>
<dbReference type="FunFam" id="3.40.50.11040:FF:000003">
    <property type="entry name" value="tRNA(Met) cytidine acetyltransferase TmcA"/>
    <property type="match status" value="1"/>
</dbReference>
<reference evidence="11 12" key="1">
    <citation type="submission" date="2009-06" db="EMBL/GenBank/DDBJ databases">
        <title>Complete sequence of Dickeya zeae Ech1591.</title>
        <authorList>
            <consortium name="US DOE Joint Genome Institute"/>
            <person name="Lucas S."/>
            <person name="Copeland A."/>
            <person name="Lapidus A."/>
            <person name="Glavina del Rio T."/>
            <person name="Tice H."/>
            <person name="Bruce D."/>
            <person name="Goodwin L."/>
            <person name="Pitluck S."/>
            <person name="Chertkov O."/>
            <person name="Brettin T."/>
            <person name="Detter J.C."/>
            <person name="Han C."/>
            <person name="Larimer F."/>
            <person name="Land M."/>
            <person name="Hauser L."/>
            <person name="Kyrpides N."/>
            <person name="Ovchinnikova G."/>
            <person name="Balakrishnan V."/>
            <person name="Glasner J."/>
            <person name="Perna N.T."/>
        </authorList>
    </citation>
    <scope>NUCLEOTIDE SEQUENCE [LARGE SCALE GENOMIC DNA]</scope>
    <source>
        <strain evidence="11 12">Ech1591</strain>
    </source>
</reference>
<feature type="binding site" evidence="9">
    <location>
        <position position="180"/>
    </location>
    <ligand>
        <name>ATP</name>
        <dbReference type="ChEBI" id="CHEBI:30616"/>
    </ligand>
</feature>
<dbReference type="GO" id="GO:0051392">
    <property type="term" value="F:tRNA cytidine N4-acetyltransferase activity"/>
    <property type="evidence" value="ECO:0007669"/>
    <property type="project" value="UniProtKB-UniRule"/>
</dbReference>
<dbReference type="GO" id="GO:1904812">
    <property type="term" value="P:rRNA acetylation involved in maturation of SSU-rRNA"/>
    <property type="evidence" value="ECO:0007669"/>
    <property type="project" value="TreeGrafter"/>
</dbReference>
<organism evidence="11 12">
    <name type="scientific">Dickeya chrysanthemi (strain Ech1591)</name>
    <name type="common">Dickeya zeae (strain Ech1591)</name>
    <dbReference type="NCBI Taxonomy" id="561229"/>
    <lineage>
        <taxon>Bacteria</taxon>
        <taxon>Pseudomonadati</taxon>
        <taxon>Pseudomonadota</taxon>
        <taxon>Gammaproteobacteria</taxon>
        <taxon>Enterobacterales</taxon>
        <taxon>Pectobacteriaceae</taxon>
        <taxon>Dickeya</taxon>
    </lineage>
</organism>
<dbReference type="InterPro" id="IPR027417">
    <property type="entry name" value="P-loop_NTPase"/>
</dbReference>
<dbReference type="KEGG" id="dze:Dd1591_2980"/>
<evidence type="ECO:0000256" key="8">
    <source>
        <dbReference type="ARBA" id="ARBA00023315"/>
    </source>
</evidence>
<dbReference type="SUPFAM" id="SSF52540">
    <property type="entry name" value="P-loop containing nucleoside triphosphate hydrolases"/>
    <property type="match status" value="1"/>
</dbReference>
<dbReference type="OrthoDB" id="5578851at2"/>
<dbReference type="InterPro" id="IPR016181">
    <property type="entry name" value="Acyl_CoA_acyltransferase"/>
</dbReference>
<dbReference type="Pfam" id="PF13718">
    <property type="entry name" value="GNAT_acetyltr_2"/>
    <property type="match status" value="1"/>
</dbReference>
<evidence type="ECO:0000256" key="2">
    <source>
        <dbReference type="ARBA" id="ARBA00022555"/>
    </source>
</evidence>
<dbReference type="GO" id="GO:0005524">
    <property type="term" value="F:ATP binding"/>
    <property type="evidence" value="ECO:0007669"/>
    <property type="project" value="UniProtKB-UniRule"/>
</dbReference>
<keyword evidence="3 9" id="KW-0808">Transferase</keyword>
<dbReference type="AlphaFoldDB" id="C6CQK6"/>
<evidence type="ECO:0000256" key="1">
    <source>
        <dbReference type="ARBA" id="ARBA00022490"/>
    </source>
</evidence>
<dbReference type="GO" id="GO:0051391">
    <property type="term" value="P:tRNA acetylation"/>
    <property type="evidence" value="ECO:0007669"/>
    <property type="project" value="UniProtKB-UniRule"/>
</dbReference>
<dbReference type="InterPro" id="IPR038321">
    <property type="entry name" value="TmcA_C_sf"/>
</dbReference>
<dbReference type="EC" id="2.3.1.193" evidence="9"/>
<evidence type="ECO:0000259" key="10">
    <source>
        <dbReference type="PROSITE" id="PS51186"/>
    </source>
</evidence>
<dbReference type="RefSeq" id="WP_012770654.1">
    <property type="nucleotide sequence ID" value="NC_012912.1"/>
</dbReference>
<dbReference type="PANTHER" id="PTHR10925:SF5">
    <property type="entry name" value="RNA CYTIDINE ACETYLTRANSFERASE"/>
    <property type="match status" value="1"/>
</dbReference>
<dbReference type="eggNOG" id="COG1444">
    <property type="taxonomic scope" value="Bacteria"/>
</dbReference>
<dbReference type="InterPro" id="IPR024914">
    <property type="entry name" value="tRNA_acetyltr_TmcA"/>
</dbReference>